<dbReference type="AlphaFoldDB" id="A0A139PJA4"/>
<reference evidence="7 9" key="2">
    <citation type="submission" date="2018-05" db="EMBL/GenBank/DDBJ databases">
        <title>Streptococcus from otitis media.</title>
        <authorList>
            <person name="Wayes A.M."/>
            <person name="Jakubovics N.S."/>
        </authorList>
    </citation>
    <scope>NUCLEOTIDE SEQUENCE [LARGE SCALE GENOMIC DNA]</scope>
    <source>
        <strain evidence="7 9">NU43</strain>
    </source>
</reference>
<dbReference type="EMBL" id="LQZP01000359">
    <property type="protein sequence ID" value="KXT90086.1"/>
    <property type="molecule type" value="Genomic_DNA"/>
</dbReference>
<accession>A0A139PJA4</accession>
<dbReference type="GO" id="GO:0005737">
    <property type="term" value="C:cytoplasm"/>
    <property type="evidence" value="ECO:0007669"/>
    <property type="project" value="UniProtKB-SubCell"/>
</dbReference>
<keyword evidence="1 5" id="KW-0132">Cell division</keyword>
<dbReference type="Proteomes" id="UP000289485">
    <property type="component" value="Unassembled WGS sequence"/>
</dbReference>
<comment type="function">
    <text evidence="4 5">Cell division protein that is part of the divisome complex and is recruited early to the Z-ring. Probably stimulates Z-ring formation, perhaps through the cross-linking of FtsZ protofilaments. Its function overlaps with FtsA.</text>
</comment>
<sequence length="177" mass="20367">MSLKDKFDKFIDYFTEDGEETTPYYESQQEEVVASPISTSKELPVQPQASTSKDANITRLHERQKELAMQNHRKDGKVIIDVRYPRKYEDATVIVDLLTGNESILIDFQYMTEVQARRCLDYLDGARHVLAGNMKKVASTMYLLTPVNVVVNIEDIKLPDDSQNAEFGFDIKRNRAR</sequence>
<dbReference type="InterPro" id="IPR007561">
    <property type="entry name" value="Cell_div_SepF/SepF-rel"/>
</dbReference>
<dbReference type="OrthoDB" id="9815206at2"/>
<comment type="similarity">
    <text evidence="5">Belongs to the SepF family.</text>
</comment>
<name>A0A139PJA4_STROR</name>
<evidence type="ECO:0000313" key="7">
    <source>
        <dbReference type="EMBL" id="RXX20212.1"/>
    </source>
</evidence>
<evidence type="ECO:0000256" key="5">
    <source>
        <dbReference type="HAMAP-Rule" id="MF_01197"/>
    </source>
</evidence>
<gene>
    <name evidence="5" type="primary">sepF</name>
    <name evidence="7" type="ORF">DF216_07870</name>
    <name evidence="6" type="ORF">SORDD21_01475</name>
</gene>
<keyword evidence="5" id="KW-0963">Cytoplasm</keyword>
<dbReference type="Proteomes" id="UP000070053">
    <property type="component" value="Unassembled WGS sequence"/>
</dbReference>
<dbReference type="InterPro" id="IPR038594">
    <property type="entry name" value="SepF-like_sf"/>
</dbReference>
<dbReference type="InterPro" id="IPR023052">
    <property type="entry name" value="Cell_div_SepF"/>
</dbReference>
<evidence type="ECO:0000313" key="8">
    <source>
        <dbReference type="Proteomes" id="UP000070053"/>
    </source>
</evidence>
<dbReference type="GO" id="GO:0000917">
    <property type="term" value="P:division septum assembly"/>
    <property type="evidence" value="ECO:0007669"/>
    <property type="project" value="UniProtKB-KW"/>
</dbReference>
<comment type="subcellular location">
    <subcellularLocation>
        <location evidence="5">Cytoplasm</location>
    </subcellularLocation>
    <text evidence="5">Localizes to the division site, in a FtsZ-dependent manner.</text>
</comment>
<proteinExistence type="inferred from homology"/>
<evidence type="ECO:0000256" key="1">
    <source>
        <dbReference type="ARBA" id="ARBA00022618"/>
    </source>
</evidence>
<protein>
    <recommendedName>
        <fullName evidence="5">Cell division protein SepF</fullName>
    </recommendedName>
</protein>
<keyword evidence="3 5" id="KW-0131">Cell cycle</keyword>
<dbReference type="EMBL" id="QEWJ01000010">
    <property type="protein sequence ID" value="RXX20212.1"/>
    <property type="molecule type" value="Genomic_DNA"/>
</dbReference>
<dbReference type="RefSeq" id="WP_061454379.1">
    <property type="nucleotide sequence ID" value="NZ_JAKUWC010000006.1"/>
</dbReference>
<dbReference type="HAMAP" id="MF_01197">
    <property type="entry name" value="SepF"/>
    <property type="match status" value="1"/>
</dbReference>
<comment type="caution">
    <text evidence="6">The sequence shown here is derived from an EMBL/GenBank/DDBJ whole genome shotgun (WGS) entry which is preliminary data.</text>
</comment>
<dbReference type="PANTHER" id="PTHR35798">
    <property type="entry name" value="CELL DIVISION PROTEIN SEPF"/>
    <property type="match status" value="1"/>
</dbReference>
<reference evidence="6 8" key="1">
    <citation type="submission" date="2016-01" db="EMBL/GenBank/DDBJ databases">
        <title>Highly variable Streptococcus oralis are common among viridans streptococci isolated from primates.</title>
        <authorList>
            <person name="Denapaite D."/>
            <person name="Rieger M."/>
            <person name="Koendgen S."/>
            <person name="Brueckner R."/>
            <person name="Ochigava I."/>
            <person name="Kappeler P."/>
            <person name="Maetz-Rensing K."/>
            <person name="Leendertz F."/>
            <person name="Hakenbeck R."/>
        </authorList>
    </citation>
    <scope>NUCLEOTIDE SEQUENCE [LARGE SCALE GENOMIC DNA]</scope>
    <source>
        <strain evidence="6 8">DD21</strain>
    </source>
</reference>
<comment type="subunit">
    <text evidence="5">Homodimer. Interacts with FtsZ.</text>
</comment>
<keyword evidence="2 5" id="KW-0717">Septation</keyword>
<dbReference type="PATRIC" id="fig|1303.81.peg.1805"/>
<dbReference type="PANTHER" id="PTHR35798:SF1">
    <property type="entry name" value="CELL DIVISION PROTEIN SEPF"/>
    <property type="match status" value="1"/>
</dbReference>
<evidence type="ECO:0000256" key="4">
    <source>
        <dbReference type="ARBA" id="ARBA00044936"/>
    </source>
</evidence>
<evidence type="ECO:0000313" key="6">
    <source>
        <dbReference type="EMBL" id="KXT90086.1"/>
    </source>
</evidence>
<evidence type="ECO:0000313" key="9">
    <source>
        <dbReference type="Proteomes" id="UP000289485"/>
    </source>
</evidence>
<dbReference type="Pfam" id="PF04472">
    <property type="entry name" value="SepF"/>
    <property type="match status" value="1"/>
</dbReference>
<organism evidence="6 8">
    <name type="scientific">Streptococcus oralis</name>
    <dbReference type="NCBI Taxonomy" id="1303"/>
    <lineage>
        <taxon>Bacteria</taxon>
        <taxon>Bacillati</taxon>
        <taxon>Bacillota</taxon>
        <taxon>Bacilli</taxon>
        <taxon>Lactobacillales</taxon>
        <taxon>Streptococcaceae</taxon>
        <taxon>Streptococcus</taxon>
    </lineage>
</organism>
<evidence type="ECO:0000256" key="3">
    <source>
        <dbReference type="ARBA" id="ARBA00023306"/>
    </source>
</evidence>
<dbReference type="GO" id="GO:0043093">
    <property type="term" value="P:FtsZ-dependent cytokinesis"/>
    <property type="evidence" value="ECO:0007669"/>
    <property type="project" value="UniProtKB-UniRule"/>
</dbReference>
<evidence type="ECO:0000256" key="2">
    <source>
        <dbReference type="ARBA" id="ARBA00023210"/>
    </source>
</evidence>
<dbReference type="Gene3D" id="3.30.110.150">
    <property type="entry name" value="SepF-like protein"/>
    <property type="match status" value="1"/>
</dbReference>